<dbReference type="EMBL" id="CAJQUM010000001">
    <property type="protein sequence ID" value="CAG4883215.1"/>
    <property type="molecule type" value="Genomic_DNA"/>
</dbReference>
<dbReference type="InterPro" id="IPR029060">
    <property type="entry name" value="PIN-like_dom_sf"/>
</dbReference>
<dbReference type="AlphaFoldDB" id="A0A916J4T9"/>
<accession>A0A916J4T9</accession>
<evidence type="ECO:0000313" key="3">
    <source>
        <dbReference type="Proteomes" id="UP000742786"/>
    </source>
</evidence>
<organism evidence="2 3">
    <name type="scientific">Georgfuchsia toluolica</name>
    <dbReference type="NCBI Taxonomy" id="424218"/>
    <lineage>
        <taxon>Bacteria</taxon>
        <taxon>Pseudomonadati</taxon>
        <taxon>Pseudomonadota</taxon>
        <taxon>Betaproteobacteria</taxon>
        <taxon>Nitrosomonadales</taxon>
        <taxon>Sterolibacteriaceae</taxon>
        <taxon>Georgfuchsia</taxon>
    </lineage>
</organism>
<comment type="caution">
    <text evidence="2">The sequence shown here is derived from an EMBL/GenBank/DDBJ whole genome shotgun (WGS) entry which is preliminary data.</text>
</comment>
<feature type="domain" description="PIN" evidence="1">
    <location>
        <begin position="7"/>
        <end position="134"/>
    </location>
</feature>
<sequence length="146" mass="16286">MSSATLYIDTSALAKWYLPEPYSDAVESLLDSVGSVLVSRLTSVEFRCLHQRKLRDQQISKRVAQLNQQLFEDHLRQGILHIAPLSDSCFILADQLIAKMPDMPLRTLDALHLAVAHATDCKQFATADKTQAGAARALGFKVHTFY</sequence>
<dbReference type="CDD" id="cd09874">
    <property type="entry name" value="PIN_MT3492-like"/>
    <property type="match status" value="1"/>
</dbReference>
<dbReference type="SUPFAM" id="SSF88723">
    <property type="entry name" value="PIN domain-like"/>
    <property type="match status" value="1"/>
</dbReference>
<protein>
    <submittedName>
        <fullName evidence="2">PIN domain-containing protein</fullName>
    </submittedName>
</protein>
<evidence type="ECO:0000259" key="1">
    <source>
        <dbReference type="Pfam" id="PF01850"/>
    </source>
</evidence>
<dbReference type="Proteomes" id="UP000742786">
    <property type="component" value="Unassembled WGS sequence"/>
</dbReference>
<dbReference type="InterPro" id="IPR002716">
    <property type="entry name" value="PIN_dom"/>
</dbReference>
<gene>
    <name evidence="2" type="ORF">GTOL_11097</name>
</gene>
<proteinExistence type="predicted"/>
<dbReference type="Pfam" id="PF01850">
    <property type="entry name" value="PIN"/>
    <property type="match status" value="1"/>
</dbReference>
<name>A0A916J4T9_9PROT</name>
<dbReference type="Gene3D" id="3.40.50.1010">
    <property type="entry name" value="5'-nuclease"/>
    <property type="match status" value="1"/>
</dbReference>
<keyword evidence="3" id="KW-1185">Reference proteome</keyword>
<reference evidence="2" key="1">
    <citation type="submission" date="2021-04" db="EMBL/GenBank/DDBJ databases">
        <authorList>
            <person name="Hornung B."/>
        </authorList>
    </citation>
    <scope>NUCLEOTIDE SEQUENCE</scope>
    <source>
        <strain evidence="2">G5G6</strain>
    </source>
</reference>
<dbReference type="RefSeq" id="WP_220635205.1">
    <property type="nucleotide sequence ID" value="NZ_CAJQUM010000001.1"/>
</dbReference>
<evidence type="ECO:0000313" key="2">
    <source>
        <dbReference type="EMBL" id="CAG4883215.1"/>
    </source>
</evidence>